<dbReference type="EMBL" id="JBBPFD010000002">
    <property type="protein sequence ID" value="KAK7939591.1"/>
    <property type="molecule type" value="Genomic_DNA"/>
</dbReference>
<protein>
    <submittedName>
        <fullName evidence="2">Uncharacterized protein</fullName>
    </submittedName>
</protein>
<keyword evidence="3" id="KW-1185">Reference proteome</keyword>
<organism evidence="2 3">
    <name type="scientific">Mugilogobius chulae</name>
    <name type="common">yellowstripe goby</name>
    <dbReference type="NCBI Taxonomy" id="88201"/>
    <lineage>
        <taxon>Eukaryota</taxon>
        <taxon>Metazoa</taxon>
        <taxon>Chordata</taxon>
        <taxon>Craniata</taxon>
        <taxon>Vertebrata</taxon>
        <taxon>Euteleostomi</taxon>
        <taxon>Actinopterygii</taxon>
        <taxon>Neopterygii</taxon>
        <taxon>Teleostei</taxon>
        <taxon>Neoteleostei</taxon>
        <taxon>Acanthomorphata</taxon>
        <taxon>Gobiaria</taxon>
        <taxon>Gobiiformes</taxon>
        <taxon>Gobioidei</taxon>
        <taxon>Gobiidae</taxon>
        <taxon>Gobionellinae</taxon>
        <taxon>Mugilogobius</taxon>
    </lineage>
</organism>
<feature type="compositionally biased region" description="Basic and acidic residues" evidence="1">
    <location>
        <begin position="113"/>
        <end position="123"/>
    </location>
</feature>
<name>A0AAW0QAA1_9GOBI</name>
<evidence type="ECO:0000313" key="3">
    <source>
        <dbReference type="Proteomes" id="UP001460270"/>
    </source>
</evidence>
<gene>
    <name evidence="2" type="ORF">WMY93_002917</name>
</gene>
<feature type="region of interest" description="Disordered" evidence="1">
    <location>
        <begin position="1"/>
        <end position="124"/>
    </location>
</feature>
<comment type="caution">
    <text evidence="2">The sequence shown here is derived from an EMBL/GenBank/DDBJ whole genome shotgun (WGS) entry which is preliminary data.</text>
</comment>
<evidence type="ECO:0000256" key="1">
    <source>
        <dbReference type="SAM" id="MobiDB-lite"/>
    </source>
</evidence>
<accession>A0AAW0QAA1</accession>
<feature type="compositionally biased region" description="Basic and acidic residues" evidence="1">
    <location>
        <begin position="1"/>
        <end position="18"/>
    </location>
</feature>
<evidence type="ECO:0000313" key="2">
    <source>
        <dbReference type="EMBL" id="KAK7939591.1"/>
    </source>
</evidence>
<feature type="compositionally biased region" description="Basic and acidic residues" evidence="1">
    <location>
        <begin position="45"/>
        <end position="69"/>
    </location>
</feature>
<sequence length="147" mass="16070">MRRCHLERAAECGARESEETSCPDTDSCQDRAGTEGKDGPLLSDTGHRTDPGPEGKDGPAQDRPQDRGQRRTGTGQPDDECKDRPAQGQTPEWKPKTTSTGQISRWKAMRDRHRTDPGIKGKDGPSLIVQQLVFVASFNEKSGGPID</sequence>
<dbReference type="AlphaFoldDB" id="A0AAW0QAA1"/>
<dbReference type="Proteomes" id="UP001460270">
    <property type="component" value="Unassembled WGS sequence"/>
</dbReference>
<reference evidence="3" key="1">
    <citation type="submission" date="2024-04" db="EMBL/GenBank/DDBJ databases">
        <title>Salinicola lusitanus LLJ914,a marine bacterium isolated from the Okinawa Trough.</title>
        <authorList>
            <person name="Li J."/>
        </authorList>
    </citation>
    <scope>NUCLEOTIDE SEQUENCE [LARGE SCALE GENOMIC DNA]</scope>
</reference>
<proteinExistence type="predicted"/>
<feature type="compositionally biased region" description="Basic and acidic residues" evidence="1">
    <location>
        <begin position="28"/>
        <end position="38"/>
    </location>
</feature>